<dbReference type="EMBL" id="VUOB01000022">
    <property type="protein sequence ID" value="KAA2262419.1"/>
    <property type="molecule type" value="Genomic_DNA"/>
</dbReference>
<organism evidence="1 2">
    <name type="scientific">Solihabitans fulvus</name>
    <dbReference type="NCBI Taxonomy" id="1892852"/>
    <lineage>
        <taxon>Bacteria</taxon>
        <taxon>Bacillati</taxon>
        <taxon>Actinomycetota</taxon>
        <taxon>Actinomycetes</taxon>
        <taxon>Pseudonocardiales</taxon>
        <taxon>Pseudonocardiaceae</taxon>
        <taxon>Solihabitans</taxon>
    </lineage>
</organism>
<comment type="caution">
    <text evidence="1">The sequence shown here is derived from an EMBL/GenBank/DDBJ whole genome shotgun (WGS) entry which is preliminary data.</text>
</comment>
<proteinExistence type="predicted"/>
<accession>A0A5B2XH78</accession>
<dbReference type="RefSeq" id="WP_149850001.1">
    <property type="nucleotide sequence ID" value="NZ_VUOB01000022.1"/>
</dbReference>
<evidence type="ECO:0000313" key="2">
    <source>
        <dbReference type="Proteomes" id="UP000323454"/>
    </source>
</evidence>
<gene>
    <name evidence="1" type="ORF">F0L68_14255</name>
</gene>
<keyword evidence="2" id="KW-1185">Reference proteome</keyword>
<protein>
    <submittedName>
        <fullName evidence="1">Uncharacterized protein</fullName>
    </submittedName>
</protein>
<dbReference type="AlphaFoldDB" id="A0A5B2XH78"/>
<dbReference type="Proteomes" id="UP000323454">
    <property type="component" value="Unassembled WGS sequence"/>
</dbReference>
<dbReference type="OrthoDB" id="3693864at2"/>
<reference evidence="1 2" key="2">
    <citation type="submission" date="2019-09" db="EMBL/GenBank/DDBJ databases">
        <authorList>
            <person name="Jin C."/>
        </authorList>
    </citation>
    <scope>NUCLEOTIDE SEQUENCE [LARGE SCALE GENOMIC DNA]</scope>
    <source>
        <strain evidence="1 2">AN110305</strain>
    </source>
</reference>
<reference evidence="1 2" key="1">
    <citation type="submission" date="2019-09" db="EMBL/GenBank/DDBJ databases">
        <title>Goodfellowia gen. nov., a new genus of the Pseudonocardineae related to Actinoalloteichus, containing Goodfellowia coeruleoviolacea gen. nov., comb. nov. gen. nov., comb. nov.</title>
        <authorList>
            <person name="Labeda D."/>
        </authorList>
    </citation>
    <scope>NUCLEOTIDE SEQUENCE [LARGE SCALE GENOMIC DNA]</scope>
    <source>
        <strain evidence="1 2">AN110305</strain>
    </source>
</reference>
<name>A0A5B2XH78_9PSEU</name>
<sequence length="215" mass="23204">MAEDQPYPPGARRAKRPAAALPCADCGDLLGRGYPACSSCADAVDALWRPDWQALLAAEGVEPGAEGERELAERVLADEVGRHPWTCTDWALALLTCGQCGSELGAGPLGCVRCTIADTNRWAWDHLGHPGAMTGNEHALRVCRAVLRAPHRQRPTIVQSWQLTMPFLLVGELTTTGQAQRIRAHVLAGRYADLAECASYAAMAGLPELPWRRTS</sequence>
<evidence type="ECO:0000313" key="1">
    <source>
        <dbReference type="EMBL" id="KAA2262419.1"/>
    </source>
</evidence>